<proteinExistence type="inferred from homology"/>
<organism evidence="5 6">
    <name type="scientific">Bacillus suaedaesalsae</name>
    <dbReference type="NCBI Taxonomy" id="2810349"/>
    <lineage>
        <taxon>Bacteria</taxon>
        <taxon>Bacillati</taxon>
        <taxon>Bacillota</taxon>
        <taxon>Bacilli</taxon>
        <taxon>Bacillales</taxon>
        <taxon>Bacillaceae</taxon>
        <taxon>Bacillus</taxon>
    </lineage>
</organism>
<name>A0ABS2DI29_9BACI</name>
<keyword evidence="4" id="KW-0720">Serine protease</keyword>
<dbReference type="Proteomes" id="UP001518925">
    <property type="component" value="Unassembled WGS sequence"/>
</dbReference>
<dbReference type="Gene3D" id="3.40.50.880">
    <property type="match status" value="1"/>
</dbReference>
<gene>
    <name evidence="5" type="ORF">JR050_10785</name>
</gene>
<dbReference type="Pfam" id="PF03575">
    <property type="entry name" value="Peptidase_S51"/>
    <property type="match status" value="1"/>
</dbReference>
<evidence type="ECO:0000313" key="6">
    <source>
        <dbReference type="Proteomes" id="UP001518925"/>
    </source>
</evidence>
<comment type="caution">
    <text evidence="5">The sequence shown here is derived from an EMBL/GenBank/DDBJ whole genome shotgun (WGS) entry which is preliminary data.</text>
</comment>
<evidence type="ECO:0000256" key="3">
    <source>
        <dbReference type="ARBA" id="ARBA00022801"/>
    </source>
</evidence>
<accession>A0ABS2DI29</accession>
<evidence type="ECO:0000256" key="2">
    <source>
        <dbReference type="ARBA" id="ARBA00022670"/>
    </source>
</evidence>
<dbReference type="PANTHER" id="PTHR20842">
    <property type="entry name" value="PROTEASE S51 ALPHA-ASPARTYL DIPEPTIDASE"/>
    <property type="match status" value="1"/>
</dbReference>
<protein>
    <submittedName>
        <fullName evidence="5">Peptidase E</fullName>
    </submittedName>
</protein>
<comment type="similarity">
    <text evidence="1">Belongs to the peptidase S51 family.</text>
</comment>
<evidence type="ECO:0000256" key="4">
    <source>
        <dbReference type="ARBA" id="ARBA00022825"/>
    </source>
</evidence>
<reference evidence="5 6" key="1">
    <citation type="submission" date="2021-02" db="EMBL/GenBank/DDBJ databases">
        <title>Bacillus sp. RD4P76, an endophyte from a halophyte.</title>
        <authorList>
            <person name="Sun J.-Q."/>
        </authorList>
    </citation>
    <scope>NUCLEOTIDE SEQUENCE [LARGE SCALE GENOMIC DNA]</scope>
    <source>
        <strain evidence="5 6">RD4P76</strain>
    </source>
</reference>
<dbReference type="EMBL" id="JAFELM010000030">
    <property type="protein sequence ID" value="MBM6618144.1"/>
    <property type="molecule type" value="Genomic_DNA"/>
</dbReference>
<dbReference type="InterPro" id="IPR005320">
    <property type="entry name" value="Peptidase_S51"/>
</dbReference>
<sequence length="238" mass="26843">MESCIKRQIFAMGGGGFSMEPDNPLLDRYILSLVNKERPRICFVPTATGDADGYINRFYQFFGKEECDPFHLSVYKLPDENLENYVLSMDIIYVGGGNTKNLLALWREWGLDEMMKKAYKAGVILTGLSAGSICWFEEGLTDSYPGSLRELTCLGILKGSNAPHYDGEIDRRPRYHQLMLNNRIIDGIGVDDGVGVHFVNENIFKIVSSRPNARAYDVRKIGNQIVETPLQVEYLGIK</sequence>
<dbReference type="InterPro" id="IPR029062">
    <property type="entry name" value="Class_I_gatase-like"/>
</dbReference>
<keyword evidence="2" id="KW-0645">Protease</keyword>
<keyword evidence="6" id="KW-1185">Reference proteome</keyword>
<dbReference type="CDD" id="cd03146">
    <property type="entry name" value="GAT1_Peptidase_E"/>
    <property type="match status" value="1"/>
</dbReference>
<dbReference type="SUPFAM" id="SSF52317">
    <property type="entry name" value="Class I glutamine amidotransferase-like"/>
    <property type="match status" value="1"/>
</dbReference>
<keyword evidence="3" id="KW-0378">Hydrolase</keyword>
<evidence type="ECO:0000256" key="1">
    <source>
        <dbReference type="ARBA" id="ARBA00006534"/>
    </source>
</evidence>
<dbReference type="RefSeq" id="WP_204203505.1">
    <property type="nucleotide sequence ID" value="NZ_JAFELM010000030.1"/>
</dbReference>
<dbReference type="PANTHER" id="PTHR20842:SF0">
    <property type="entry name" value="ALPHA-ASPARTYL DIPEPTIDASE"/>
    <property type="match status" value="1"/>
</dbReference>
<evidence type="ECO:0000313" key="5">
    <source>
        <dbReference type="EMBL" id="MBM6618144.1"/>
    </source>
</evidence>